<comment type="caution">
    <text evidence="2">The sequence shown here is derived from an EMBL/GenBank/DDBJ whole genome shotgun (WGS) entry which is preliminary data.</text>
</comment>
<gene>
    <name evidence="2" type="ORF">OB955_11885</name>
</gene>
<dbReference type="EMBL" id="JAOPKB010000006">
    <property type="protein sequence ID" value="MCU4973441.1"/>
    <property type="molecule type" value="Genomic_DNA"/>
</dbReference>
<accession>A0ABT2QEW6</accession>
<protein>
    <submittedName>
        <fullName evidence="2">Uncharacterized protein</fullName>
    </submittedName>
</protein>
<sequence length="45" mass="5169">MADRTIAPRVVRMGSLSPSVDRDETDEHRDHLLKDILTQLVDRIP</sequence>
<keyword evidence="3" id="KW-1185">Reference proteome</keyword>
<evidence type="ECO:0000313" key="3">
    <source>
        <dbReference type="Proteomes" id="UP001320972"/>
    </source>
</evidence>
<organism evidence="2 3">
    <name type="scientific">Natronoglomus mannanivorans</name>
    <dbReference type="NCBI Taxonomy" id="2979990"/>
    <lineage>
        <taxon>Archaea</taxon>
        <taxon>Methanobacteriati</taxon>
        <taxon>Methanobacteriota</taxon>
        <taxon>Stenosarchaea group</taxon>
        <taxon>Halobacteria</taxon>
        <taxon>Halobacteriales</taxon>
        <taxon>Natrialbaceae</taxon>
        <taxon>Natronoglomus</taxon>
    </lineage>
</organism>
<dbReference type="Proteomes" id="UP001320972">
    <property type="component" value="Unassembled WGS sequence"/>
</dbReference>
<feature type="region of interest" description="Disordered" evidence="1">
    <location>
        <begin position="1"/>
        <end position="27"/>
    </location>
</feature>
<name>A0ABT2QEW6_9EURY</name>
<evidence type="ECO:0000256" key="1">
    <source>
        <dbReference type="SAM" id="MobiDB-lite"/>
    </source>
</evidence>
<dbReference type="RefSeq" id="WP_338007960.1">
    <property type="nucleotide sequence ID" value="NZ_JAOPKB010000006.1"/>
</dbReference>
<reference evidence="2 3" key="1">
    <citation type="submission" date="2022-09" db="EMBL/GenBank/DDBJ databases">
        <title>Enrichment on poylsaccharides allowed isolation of novel metabolic and taxonomic groups of Haloarchaea.</title>
        <authorList>
            <person name="Sorokin D.Y."/>
            <person name="Elcheninov A.G."/>
            <person name="Khizhniak T.V."/>
            <person name="Kolganova T.V."/>
            <person name="Kublanov I.V."/>
        </authorList>
    </citation>
    <scope>NUCLEOTIDE SEQUENCE [LARGE SCALE GENOMIC DNA]</scope>
    <source>
        <strain evidence="2 3">AArc-m2/3/4</strain>
    </source>
</reference>
<evidence type="ECO:0000313" key="2">
    <source>
        <dbReference type="EMBL" id="MCU4973441.1"/>
    </source>
</evidence>
<proteinExistence type="predicted"/>